<organism evidence="2 3">
    <name type="scientific">Georgenia deserti</name>
    <dbReference type="NCBI Taxonomy" id="2093781"/>
    <lineage>
        <taxon>Bacteria</taxon>
        <taxon>Bacillati</taxon>
        <taxon>Actinomycetota</taxon>
        <taxon>Actinomycetes</taxon>
        <taxon>Micrococcales</taxon>
        <taxon>Bogoriellaceae</taxon>
        <taxon>Georgenia</taxon>
    </lineage>
</organism>
<name>A0ABW4KZK8_9MICO</name>
<sequence length="271" mass="27906">MIAALVAAGVALVVGVTFIGFQLVPDGSEPAPTADPGGDPPPPADGHGASPEDQEAPTAGGGPAPCYPPNEIPLCFPDENVGAAMVEQIQQLDGWECLVGDETDENGDSPLGTAECSLENIDGYNFGTSQSIGYVTADYEVGSPVTGFDVSAQAYEAEYLDQAATAQDAMDRVDEFFPEAVSYIWPEDEALQREAVEAFAQAQEQCRADAQADAGGGEPPDPTDADPNVTVTTPSGYEVSCSAPTTISVQGESGVVTSYTQAATIEAPTGY</sequence>
<reference evidence="3" key="1">
    <citation type="journal article" date="2019" name="Int. J. Syst. Evol. Microbiol.">
        <title>The Global Catalogue of Microorganisms (GCM) 10K type strain sequencing project: providing services to taxonomists for standard genome sequencing and annotation.</title>
        <authorList>
            <consortium name="The Broad Institute Genomics Platform"/>
            <consortium name="The Broad Institute Genome Sequencing Center for Infectious Disease"/>
            <person name="Wu L."/>
            <person name="Ma J."/>
        </authorList>
    </citation>
    <scope>NUCLEOTIDE SEQUENCE [LARGE SCALE GENOMIC DNA]</scope>
    <source>
        <strain evidence="3">JCM 17130</strain>
    </source>
</reference>
<feature type="region of interest" description="Disordered" evidence="1">
    <location>
        <begin position="27"/>
        <end position="65"/>
    </location>
</feature>
<evidence type="ECO:0008006" key="4">
    <source>
        <dbReference type="Google" id="ProtNLM"/>
    </source>
</evidence>
<evidence type="ECO:0000313" key="3">
    <source>
        <dbReference type="Proteomes" id="UP001597277"/>
    </source>
</evidence>
<dbReference type="Proteomes" id="UP001597277">
    <property type="component" value="Unassembled WGS sequence"/>
</dbReference>
<comment type="caution">
    <text evidence="2">The sequence shown here is derived from an EMBL/GenBank/DDBJ whole genome shotgun (WGS) entry which is preliminary data.</text>
</comment>
<evidence type="ECO:0000313" key="2">
    <source>
        <dbReference type="EMBL" id="MFD1716836.1"/>
    </source>
</evidence>
<protein>
    <recommendedName>
        <fullName evidence="4">Septum formation-related domain-containing protein</fullName>
    </recommendedName>
</protein>
<evidence type="ECO:0000256" key="1">
    <source>
        <dbReference type="SAM" id="MobiDB-lite"/>
    </source>
</evidence>
<feature type="region of interest" description="Disordered" evidence="1">
    <location>
        <begin position="204"/>
        <end position="237"/>
    </location>
</feature>
<dbReference type="EMBL" id="JBHUEE010000001">
    <property type="protein sequence ID" value="MFD1716836.1"/>
    <property type="molecule type" value="Genomic_DNA"/>
</dbReference>
<accession>A0ABW4KZK8</accession>
<dbReference type="RefSeq" id="WP_388002256.1">
    <property type="nucleotide sequence ID" value="NZ_JBHUEE010000001.1"/>
</dbReference>
<keyword evidence="3" id="KW-1185">Reference proteome</keyword>
<proteinExistence type="predicted"/>
<gene>
    <name evidence="2" type="ORF">ACFSE6_03245</name>
</gene>